<dbReference type="GO" id="GO:0006777">
    <property type="term" value="P:Mo-molybdopterin cofactor biosynthetic process"/>
    <property type="evidence" value="ECO:0007669"/>
    <property type="project" value="UniProtKB-UniRule"/>
</dbReference>
<dbReference type="Gene3D" id="3.90.105.10">
    <property type="entry name" value="Molybdopterin biosynthesis moea protein, domain 2"/>
    <property type="match status" value="1"/>
</dbReference>
<dbReference type="Gene3D" id="2.170.190.11">
    <property type="entry name" value="Molybdopterin biosynthesis moea protein, domain 3"/>
    <property type="match status" value="1"/>
</dbReference>
<evidence type="ECO:0000256" key="4">
    <source>
        <dbReference type="ARBA" id="ARBA00023150"/>
    </source>
</evidence>
<evidence type="ECO:0000256" key="1">
    <source>
        <dbReference type="ARBA" id="ARBA00005046"/>
    </source>
</evidence>
<dbReference type="Pfam" id="PF00994">
    <property type="entry name" value="MoCF_biosynth"/>
    <property type="match status" value="1"/>
</dbReference>
<dbReference type="InterPro" id="IPR005111">
    <property type="entry name" value="MoeA_C_domain_IV"/>
</dbReference>
<accession>A0A0B2W4M2</accession>
<evidence type="ECO:0000256" key="2">
    <source>
        <dbReference type="ARBA" id="ARBA00007589"/>
    </source>
</evidence>
<dbReference type="InterPro" id="IPR038987">
    <property type="entry name" value="MoeA-like"/>
</dbReference>
<comment type="cofactor">
    <cofactor evidence="5">
        <name>Mg(2+)</name>
        <dbReference type="ChEBI" id="CHEBI:18420"/>
    </cofactor>
</comment>
<dbReference type="GO" id="GO:0098970">
    <property type="term" value="P:postsynaptic neurotransmitter receptor diffusion trapping"/>
    <property type="evidence" value="ECO:0007669"/>
    <property type="project" value="TreeGrafter"/>
</dbReference>
<dbReference type="PROSITE" id="PS01079">
    <property type="entry name" value="MOCF_BIOSYNTHESIS_2"/>
    <property type="match status" value="1"/>
</dbReference>
<comment type="function">
    <text evidence="5">Catalyzes two steps in the biosynthesis of the molybdenum cofactor. In the first step, molybdopterin is adenylated. Subsequently, molybdate is inserted into adenylated molybdopterin and AMP is released.</text>
</comment>
<keyword evidence="4 5" id="KW-0501">Molybdenum cofactor biosynthesis</keyword>
<dbReference type="Gene3D" id="2.40.340.10">
    <property type="entry name" value="MoeA, C-terminal, domain IV"/>
    <property type="match status" value="1"/>
</dbReference>
<dbReference type="PANTHER" id="PTHR10192">
    <property type="entry name" value="MOLYBDOPTERIN BIOSYNTHESIS PROTEIN"/>
    <property type="match status" value="1"/>
</dbReference>
<dbReference type="GO" id="GO:0005829">
    <property type="term" value="C:cytosol"/>
    <property type="evidence" value="ECO:0007669"/>
    <property type="project" value="TreeGrafter"/>
</dbReference>
<dbReference type="GO" id="GO:0061598">
    <property type="term" value="F:molybdopterin adenylyltransferase activity"/>
    <property type="evidence" value="ECO:0007669"/>
    <property type="project" value="UniProtKB-UniRule"/>
</dbReference>
<proteinExistence type="inferred from homology"/>
<keyword evidence="5" id="KW-0808">Transferase</keyword>
<evidence type="ECO:0000259" key="6">
    <source>
        <dbReference type="SMART" id="SM00852"/>
    </source>
</evidence>
<dbReference type="GO" id="GO:0005524">
    <property type="term" value="F:ATP binding"/>
    <property type="evidence" value="ECO:0007669"/>
    <property type="project" value="UniProtKB-UniRule"/>
</dbReference>
<dbReference type="STRING" id="6265.A0A0B2W4M2"/>
<dbReference type="AlphaFoldDB" id="A0A0B2W4M2"/>
<dbReference type="CDD" id="cd00887">
    <property type="entry name" value="MoeA"/>
    <property type="match status" value="1"/>
</dbReference>
<dbReference type="GO" id="GO:0072579">
    <property type="term" value="P:glycine receptor clustering"/>
    <property type="evidence" value="ECO:0007669"/>
    <property type="project" value="TreeGrafter"/>
</dbReference>
<dbReference type="SUPFAM" id="SSF63867">
    <property type="entry name" value="MoeA C-terminal domain-like"/>
    <property type="match status" value="1"/>
</dbReference>
<keyword evidence="5" id="KW-0500">Molybdenum</keyword>
<comment type="similarity">
    <text evidence="2">In the N-terminal section; belongs to the MoaB/Mog family.</text>
</comment>
<protein>
    <submittedName>
        <fullName evidence="7">Gephyrin</fullName>
    </submittedName>
</protein>
<dbReference type="GO" id="GO:0097112">
    <property type="term" value="P:gamma-aminobutyric acid receptor clustering"/>
    <property type="evidence" value="ECO:0007669"/>
    <property type="project" value="TreeGrafter"/>
</dbReference>
<evidence type="ECO:0000313" key="8">
    <source>
        <dbReference type="EMBL" id="VDM45342.1"/>
    </source>
</evidence>
<keyword evidence="5" id="KW-0479">Metal-binding</keyword>
<dbReference type="OMA" id="TEYQRGI"/>
<comment type="catalytic activity">
    <reaction evidence="5">
        <text>adenylyl-molybdopterin + molybdate = Mo-molybdopterin + AMP + H(+)</text>
        <dbReference type="Rhea" id="RHEA:35047"/>
        <dbReference type="ChEBI" id="CHEBI:15378"/>
        <dbReference type="ChEBI" id="CHEBI:36264"/>
        <dbReference type="ChEBI" id="CHEBI:62727"/>
        <dbReference type="ChEBI" id="CHEBI:71302"/>
        <dbReference type="ChEBI" id="CHEBI:456215"/>
    </reaction>
</comment>
<dbReference type="Pfam" id="PF03453">
    <property type="entry name" value="MoeA_N"/>
    <property type="match status" value="1"/>
</dbReference>
<dbReference type="PANTHER" id="PTHR10192:SF5">
    <property type="entry name" value="GEPHYRIN"/>
    <property type="match status" value="1"/>
</dbReference>
<dbReference type="GO" id="GO:0007529">
    <property type="term" value="P:establishment of synaptic specificity at neuromuscular junction"/>
    <property type="evidence" value="ECO:0007669"/>
    <property type="project" value="TreeGrafter"/>
</dbReference>
<dbReference type="InterPro" id="IPR001453">
    <property type="entry name" value="MoaB/Mog_dom"/>
</dbReference>
<keyword evidence="5" id="KW-0460">Magnesium</keyword>
<dbReference type="Pfam" id="PF03454">
    <property type="entry name" value="MoeA_C"/>
    <property type="match status" value="1"/>
</dbReference>
<reference evidence="7 9" key="1">
    <citation type="submission" date="2014-11" db="EMBL/GenBank/DDBJ databases">
        <title>Genetic blueprint of the zoonotic pathogen Toxocara canis.</title>
        <authorList>
            <person name="Zhu X.-Q."/>
            <person name="Korhonen P.K."/>
            <person name="Cai H."/>
            <person name="Young N.D."/>
            <person name="Nejsum P."/>
            <person name="von Samson-Himmelstjerna G."/>
            <person name="Boag P.R."/>
            <person name="Tan P."/>
            <person name="Li Q."/>
            <person name="Min J."/>
            <person name="Yang Y."/>
            <person name="Wang X."/>
            <person name="Fang X."/>
            <person name="Hall R.S."/>
            <person name="Hofmann A."/>
            <person name="Sternberg P.W."/>
            <person name="Jex A.R."/>
            <person name="Gasser R.B."/>
        </authorList>
    </citation>
    <scope>NUCLEOTIDE SEQUENCE [LARGE SCALE GENOMIC DNA]</scope>
    <source>
        <strain evidence="7">PN_DK_2014</strain>
    </source>
</reference>
<dbReference type="GO" id="GO:0099634">
    <property type="term" value="C:postsynaptic specialization membrane"/>
    <property type="evidence" value="ECO:0007669"/>
    <property type="project" value="GOC"/>
</dbReference>
<dbReference type="GO" id="GO:0030425">
    <property type="term" value="C:dendrite"/>
    <property type="evidence" value="ECO:0007669"/>
    <property type="project" value="TreeGrafter"/>
</dbReference>
<dbReference type="InterPro" id="IPR036135">
    <property type="entry name" value="MoeA_linker/N_sf"/>
</dbReference>
<dbReference type="SUPFAM" id="SSF53218">
    <property type="entry name" value="Molybdenum cofactor biosynthesis proteins"/>
    <property type="match status" value="1"/>
</dbReference>
<comment type="similarity">
    <text evidence="3">In the C-terminal section; belongs to the MoeA family.</text>
</comment>
<dbReference type="NCBIfam" id="TIGR00177">
    <property type="entry name" value="molyb_syn"/>
    <property type="match status" value="1"/>
</dbReference>
<organism evidence="7 9">
    <name type="scientific">Toxocara canis</name>
    <name type="common">Canine roundworm</name>
    <dbReference type="NCBI Taxonomy" id="6265"/>
    <lineage>
        <taxon>Eukaryota</taxon>
        <taxon>Metazoa</taxon>
        <taxon>Ecdysozoa</taxon>
        <taxon>Nematoda</taxon>
        <taxon>Chromadorea</taxon>
        <taxon>Rhabditida</taxon>
        <taxon>Spirurina</taxon>
        <taxon>Ascaridomorpha</taxon>
        <taxon>Ascaridoidea</taxon>
        <taxon>Toxocaridae</taxon>
        <taxon>Toxocara</taxon>
    </lineage>
</organism>
<dbReference type="GO" id="GO:0061599">
    <property type="term" value="F:molybdopterin molybdotransferase activity"/>
    <property type="evidence" value="ECO:0007669"/>
    <property type="project" value="UniProtKB-UniRule"/>
</dbReference>
<evidence type="ECO:0000313" key="7">
    <source>
        <dbReference type="EMBL" id="KHN88908.1"/>
    </source>
</evidence>
<dbReference type="InterPro" id="IPR008284">
    <property type="entry name" value="MoCF_biosynth_CS"/>
</dbReference>
<name>A0A0B2W4M2_TOXCA</name>
<dbReference type="Gene3D" id="3.40.980.10">
    <property type="entry name" value="MoaB/Mog-like domain"/>
    <property type="match status" value="1"/>
</dbReference>
<evidence type="ECO:0000256" key="3">
    <source>
        <dbReference type="ARBA" id="ARBA00008339"/>
    </source>
</evidence>
<dbReference type="InterPro" id="IPR036425">
    <property type="entry name" value="MoaB/Mog-like_dom_sf"/>
</dbReference>
<reference evidence="8" key="2">
    <citation type="submission" date="2018-11" db="EMBL/GenBank/DDBJ databases">
        <authorList>
            <consortium name="Pathogen Informatics"/>
        </authorList>
    </citation>
    <scope>NUCLEOTIDE SEQUENCE [LARGE SCALE GENOMIC DNA]</scope>
</reference>
<comment type="pathway">
    <text evidence="1 5">Cofactor biosynthesis; molybdopterin biosynthesis.</text>
</comment>
<dbReference type="SUPFAM" id="SSF63882">
    <property type="entry name" value="MoeA N-terminal region -like"/>
    <property type="match status" value="1"/>
</dbReference>
<dbReference type="SMART" id="SM00852">
    <property type="entry name" value="MoCF_biosynth"/>
    <property type="match status" value="1"/>
</dbReference>
<dbReference type="EMBL" id="JPKZ01000158">
    <property type="protein sequence ID" value="KHN88908.1"/>
    <property type="molecule type" value="Genomic_DNA"/>
</dbReference>
<dbReference type="FunFam" id="3.40.980.10:FF:000001">
    <property type="entry name" value="Molybdopterin molybdenumtransferase"/>
    <property type="match status" value="1"/>
</dbReference>
<evidence type="ECO:0000256" key="5">
    <source>
        <dbReference type="RuleBase" id="RU365090"/>
    </source>
</evidence>
<evidence type="ECO:0000313" key="9">
    <source>
        <dbReference type="Proteomes" id="UP000031036"/>
    </source>
</evidence>
<comment type="catalytic activity">
    <reaction evidence="5">
        <text>molybdopterin + ATP + H(+) = adenylyl-molybdopterin + diphosphate</text>
        <dbReference type="Rhea" id="RHEA:31331"/>
        <dbReference type="ChEBI" id="CHEBI:15378"/>
        <dbReference type="ChEBI" id="CHEBI:30616"/>
        <dbReference type="ChEBI" id="CHEBI:33019"/>
        <dbReference type="ChEBI" id="CHEBI:58698"/>
        <dbReference type="ChEBI" id="CHEBI:62727"/>
    </reaction>
</comment>
<dbReference type="GO" id="GO:0046872">
    <property type="term" value="F:metal ion binding"/>
    <property type="evidence" value="ECO:0007669"/>
    <property type="project" value="UniProtKB-UniRule"/>
</dbReference>
<dbReference type="FunFam" id="2.170.190.11:FF:000001">
    <property type="entry name" value="Molybdopterin molybdenumtransferase"/>
    <property type="match status" value="1"/>
</dbReference>
<dbReference type="OrthoDB" id="4349954at2759"/>
<gene>
    <name evidence="7" type="primary">GPHN</name>
    <name evidence="7" type="ORF">Tcan_13184</name>
    <name evidence="8" type="ORF">TCNE_LOCUS14021</name>
</gene>
<dbReference type="InterPro" id="IPR036688">
    <property type="entry name" value="MoeA_C_domain_IV_sf"/>
</dbReference>
<dbReference type="EMBL" id="UYWY01022019">
    <property type="protein sequence ID" value="VDM45342.1"/>
    <property type="molecule type" value="Genomic_DNA"/>
</dbReference>
<dbReference type="InterPro" id="IPR005110">
    <property type="entry name" value="MoeA_linker/N"/>
</dbReference>
<dbReference type="UniPathway" id="UPA00344"/>
<sequence>MEGTKNVTESAVIRRPRQSPWPAVLMADAQRIVDEHFTPGTSKPVPLSSLKEGDVLAEDVVAIKPHPEVRTSIKDGYAVIASDGPGLRTVAHKTTAGMLSSITLQPNTVCRVNTGSMVPDGADAVVQVEDTRLVKHDNVEEIAVEVLSIPKIGQDIREVGSDIAVGDLLLRKHTVIGSAEIGILAGSQRKSVKIFRRPKIAVMSTGHELVDWEANDCPLGMIRDINRPQLLALLRSSCAKPVDIGIVADSEGKLVDALNQAFSFADIVISSGGVSMGEKDYFKSVIQEQFKFKIHFGRVMMKPGLPTTFATGIWNGKQKAVFALPGNPVSAWVTAQLFVMPAVRKTAGYSRYWPTTIRVMLTEKIYLDSRPEYRRAWLESGDGDIPRAVCTCTNQLSSRLLSLRGANLLLRLPAKTDTCSVLEEGHVVDALVIGSL</sequence>
<feature type="domain" description="MoaB/Mog" evidence="6">
    <location>
        <begin position="201"/>
        <end position="345"/>
    </location>
</feature>
<dbReference type="Proteomes" id="UP000031036">
    <property type="component" value="Unassembled WGS sequence"/>
</dbReference>
<comment type="similarity">
    <text evidence="5">Belongs to the MoeA family.</text>
</comment>
<keyword evidence="9" id="KW-1185">Reference proteome</keyword>